<dbReference type="EMBL" id="VYZN01000042">
    <property type="protein sequence ID" value="KAE9530693.1"/>
    <property type="molecule type" value="Genomic_DNA"/>
</dbReference>
<gene>
    <name evidence="1" type="ORF">AGLY_011155</name>
</gene>
<proteinExistence type="predicted"/>
<organism evidence="1 2">
    <name type="scientific">Aphis glycines</name>
    <name type="common">Soybean aphid</name>
    <dbReference type="NCBI Taxonomy" id="307491"/>
    <lineage>
        <taxon>Eukaryota</taxon>
        <taxon>Metazoa</taxon>
        <taxon>Ecdysozoa</taxon>
        <taxon>Arthropoda</taxon>
        <taxon>Hexapoda</taxon>
        <taxon>Insecta</taxon>
        <taxon>Pterygota</taxon>
        <taxon>Neoptera</taxon>
        <taxon>Paraneoptera</taxon>
        <taxon>Hemiptera</taxon>
        <taxon>Sternorrhyncha</taxon>
        <taxon>Aphidomorpha</taxon>
        <taxon>Aphidoidea</taxon>
        <taxon>Aphididae</taxon>
        <taxon>Aphidini</taxon>
        <taxon>Aphis</taxon>
        <taxon>Aphis</taxon>
    </lineage>
</organism>
<evidence type="ECO:0000313" key="2">
    <source>
        <dbReference type="Proteomes" id="UP000475862"/>
    </source>
</evidence>
<name>A0A6G0TCM5_APHGL</name>
<evidence type="ECO:0000313" key="1">
    <source>
        <dbReference type="EMBL" id="KAE9530693.1"/>
    </source>
</evidence>
<dbReference type="Proteomes" id="UP000475862">
    <property type="component" value="Unassembled WGS sequence"/>
</dbReference>
<protein>
    <submittedName>
        <fullName evidence="1">Uncharacterized protein</fullName>
    </submittedName>
</protein>
<accession>A0A6G0TCM5</accession>
<comment type="caution">
    <text evidence="1">The sequence shown here is derived from an EMBL/GenBank/DDBJ whole genome shotgun (WGS) entry which is preliminary data.</text>
</comment>
<dbReference type="AlphaFoldDB" id="A0A6G0TCM5"/>
<reference evidence="1 2" key="1">
    <citation type="submission" date="2019-08" db="EMBL/GenBank/DDBJ databases">
        <title>The genome of the soybean aphid Biotype 1, its phylome, world population structure and adaptation to the North American continent.</title>
        <authorList>
            <person name="Giordano R."/>
            <person name="Donthu R.K."/>
            <person name="Hernandez A.G."/>
            <person name="Wright C.L."/>
            <person name="Zimin A.V."/>
        </authorList>
    </citation>
    <scope>NUCLEOTIDE SEQUENCE [LARGE SCALE GENOMIC DNA]</scope>
    <source>
        <tissue evidence="1">Whole aphids</tissue>
    </source>
</reference>
<keyword evidence="2" id="KW-1185">Reference proteome</keyword>
<sequence>MEPLFHYFAFMKIITPILKYKRKLLILRLENANDFAVDDTLGLGSTLRTNEIVSDHLICAIHTSLNSDHNSSWNFIRFQPSITEYKIQRSYPLFEKEIESSWYFGGSKTIEIFNFSNDKKKSEIVSHNFFYKFLKFEFIRNMSKLRKFASNFVVGKFVDKIFLADSKYLKN</sequence>